<gene>
    <name evidence="7" type="ORF">SAMN06297251_106122</name>
</gene>
<dbReference type="GO" id="GO:0005886">
    <property type="term" value="C:plasma membrane"/>
    <property type="evidence" value="ECO:0007669"/>
    <property type="project" value="UniProtKB-SubCell"/>
</dbReference>
<keyword evidence="8" id="KW-1185">Reference proteome</keyword>
<evidence type="ECO:0000313" key="8">
    <source>
        <dbReference type="Proteomes" id="UP000192656"/>
    </source>
</evidence>
<keyword evidence="5 6" id="KW-0472">Membrane</keyword>
<evidence type="ECO:0000256" key="6">
    <source>
        <dbReference type="SAM" id="Phobius"/>
    </source>
</evidence>
<dbReference type="InterPro" id="IPR005538">
    <property type="entry name" value="LrgA/CidA"/>
</dbReference>
<evidence type="ECO:0000256" key="5">
    <source>
        <dbReference type="ARBA" id="ARBA00023136"/>
    </source>
</evidence>
<keyword evidence="3 6" id="KW-0812">Transmembrane</keyword>
<sequence>MLAALTAVFLCQLAGETLVVAAGLPIPGPVFGMVILFVFFVVNGGIPASIATIGDGLLGHLSILFVPAGVGILQHGARLEAEGLQIGATLIASTVLTIGVTGLVMRLLGRSEAKDEASGNG</sequence>
<evidence type="ECO:0000256" key="3">
    <source>
        <dbReference type="ARBA" id="ARBA00022692"/>
    </source>
</evidence>
<feature type="transmembrane region" description="Helical" evidence="6">
    <location>
        <begin position="57"/>
        <end position="77"/>
    </location>
</feature>
<dbReference type="Pfam" id="PF03788">
    <property type="entry name" value="LrgA"/>
    <property type="match status" value="1"/>
</dbReference>
<dbReference type="STRING" id="937218.SAMN06297251_106122"/>
<dbReference type="Proteomes" id="UP000192656">
    <property type="component" value="Unassembled WGS sequence"/>
</dbReference>
<feature type="transmembrane region" description="Helical" evidence="6">
    <location>
        <begin position="31"/>
        <end position="50"/>
    </location>
</feature>
<name>A0A1W2BEY7_9HYPH</name>
<evidence type="ECO:0000256" key="4">
    <source>
        <dbReference type="ARBA" id="ARBA00022989"/>
    </source>
</evidence>
<keyword evidence="7" id="KW-0378">Hydrolase</keyword>
<protein>
    <submittedName>
        <fullName evidence="7">Putative effector of murein hydrolase LrgA, UPF0299 family</fullName>
    </submittedName>
</protein>
<evidence type="ECO:0000256" key="2">
    <source>
        <dbReference type="ARBA" id="ARBA00022475"/>
    </source>
</evidence>
<dbReference type="OrthoDB" id="385012at2"/>
<evidence type="ECO:0000256" key="1">
    <source>
        <dbReference type="ARBA" id="ARBA00004651"/>
    </source>
</evidence>
<proteinExistence type="predicted"/>
<dbReference type="GO" id="GO:0016787">
    <property type="term" value="F:hydrolase activity"/>
    <property type="evidence" value="ECO:0007669"/>
    <property type="project" value="UniProtKB-KW"/>
</dbReference>
<comment type="subcellular location">
    <subcellularLocation>
        <location evidence="1">Cell membrane</location>
        <topology evidence="1">Multi-pass membrane protein</topology>
    </subcellularLocation>
</comment>
<keyword evidence="4 6" id="KW-1133">Transmembrane helix</keyword>
<dbReference type="PANTHER" id="PTHR33931">
    <property type="entry name" value="HOLIN-LIKE PROTEIN CIDA-RELATED"/>
    <property type="match status" value="1"/>
</dbReference>
<evidence type="ECO:0000313" key="7">
    <source>
        <dbReference type="EMBL" id="SMC71567.1"/>
    </source>
</evidence>
<dbReference type="AlphaFoldDB" id="A0A1W2BEY7"/>
<dbReference type="RefSeq" id="WP_084409770.1">
    <property type="nucleotide sequence ID" value="NZ_FWXR01000006.1"/>
</dbReference>
<reference evidence="7 8" key="1">
    <citation type="submission" date="2017-04" db="EMBL/GenBank/DDBJ databases">
        <authorList>
            <person name="Afonso C.L."/>
            <person name="Miller P.J."/>
            <person name="Scott M.A."/>
            <person name="Spackman E."/>
            <person name="Goraichik I."/>
            <person name="Dimitrov K.M."/>
            <person name="Suarez D.L."/>
            <person name="Swayne D.E."/>
        </authorList>
    </citation>
    <scope>NUCLEOTIDE SEQUENCE [LARGE SCALE GENOMIC DNA]</scope>
    <source>
        <strain evidence="7 8">CGMCC 1.10972</strain>
    </source>
</reference>
<accession>A0A1W2BEY7</accession>
<feature type="transmembrane region" description="Helical" evidence="6">
    <location>
        <begin position="83"/>
        <end position="104"/>
    </location>
</feature>
<keyword evidence="2" id="KW-1003">Cell membrane</keyword>
<dbReference type="EMBL" id="FWXR01000006">
    <property type="protein sequence ID" value="SMC71567.1"/>
    <property type="molecule type" value="Genomic_DNA"/>
</dbReference>
<dbReference type="PANTHER" id="PTHR33931:SF2">
    <property type="entry name" value="HOLIN-LIKE PROTEIN CIDA"/>
    <property type="match status" value="1"/>
</dbReference>
<organism evidence="7 8">
    <name type="scientific">Fulvimarina manganoxydans</name>
    <dbReference type="NCBI Taxonomy" id="937218"/>
    <lineage>
        <taxon>Bacteria</taxon>
        <taxon>Pseudomonadati</taxon>
        <taxon>Pseudomonadota</taxon>
        <taxon>Alphaproteobacteria</taxon>
        <taxon>Hyphomicrobiales</taxon>
        <taxon>Aurantimonadaceae</taxon>
        <taxon>Fulvimarina</taxon>
    </lineage>
</organism>